<evidence type="ECO:0000256" key="4">
    <source>
        <dbReference type="ARBA" id="ARBA00022786"/>
    </source>
</evidence>
<protein>
    <submittedName>
        <fullName evidence="7">KLLA0A00847p</fullName>
    </submittedName>
</protein>
<dbReference type="SMART" id="SM01337">
    <property type="entry name" value="APC10"/>
    <property type="match status" value="1"/>
</dbReference>
<evidence type="ECO:0000256" key="3">
    <source>
        <dbReference type="ARBA" id="ARBA00022776"/>
    </source>
</evidence>
<feature type="domain" description="DOC" evidence="6">
    <location>
        <begin position="67"/>
        <end position="253"/>
    </location>
</feature>
<name>Q6CYF3_KLULA</name>
<dbReference type="EMBL" id="CR382121">
    <property type="protein sequence ID" value="CAH02624.1"/>
    <property type="molecule type" value="Genomic_DNA"/>
</dbReference>
<gene>
    <name evidence="7" type="ORF">KLLA0_A00847g</name>
</gene>
<dbReference type="STRING" id="284590.Q6CYF3"/>
<proteinExistence type="inferred from homology"/>
<dbReference type="PROSITE" id="PS51284">
    <property type="entry name" value="DOC"/>
    <property type="match status" value="1"/>
</dbReference>
<dbReference type="PaxDb" id="284590-Q6CYF3"/>
<dbReference type="InterPro" id="IPR008979">
    <property type="entry name" value="Galactose-bd-like_sf"/>
</dbReference>
<evidence type="ECO:0000259" key="6">
    <source>
        <dbReference type="PROSITE" id="PS51284"/>
    </source>
</evidence>
<dbReference type="GO" id="GO:0031145">
    <property type="term" value="P:anaphase-promoting complex-dependent catabolic process"/>
    <property type="evidence" value="ECO:0007669"/>
    <property type="project" value="InterPro"/>
</dbReference>
<dbReference type="PANTHER" id="PTHR12936">
    <property type="entry name" value="ANAPHASE-PROMOTING COMPLEX 10"/>
    <property type="match status" value="1"/>
</dbReference>
<dbReference type="InterPro" id="IPR004939">
    <property type="entry name" value="APC_su10/DOC_dom"/>
</dbReference>
<reference evidence="7 8" key="1">
    <citation type="journal article" date="2004" name="Nature">
        <title>Genome evolution in yeasts.</title>
        <authorList>
            <consortium name="Genolevures"/>
            <person name="Dujon B."/>
            <person name="Sherman D."/>
            <person name="Fischer G."/>
            <person name="Durrens P."/>
            <person name="Casaregola S."/>
            <person name="Lafontaine I."/>
            <person name="de Montigny J."/>
            <person name="Marck C."/>
            <person name="Neuveglise C."/>
            <person name="Talla E."/>
            <person name="Goffard N."/>
            <person name="Frangeul L."/>
            <person name="Aigle M."/>
            <person name="Anthouard V."/>
            <person name="Babour A."/>
            <person name="Barbe V."/>
            <person name="Barnay S."/>
            <person name="Blanchin S."/>
            <person name="Beckerich J.M."/>
            <person name="Beyne E."/>
            <person name="Bleykasten C."/>
            <person name="Boisrame A."/>
            <person name="Boyer J."/>
            <person name="Cattolico L."/>
            <person name="Confanioleri F."/>
            <person name="de Daruvar A."/>
            <person name="Despons L."/>
            <person name="Fabre E."/>
            <person name="Fairhead C."/>
            <person name="Ferry-Dumazet H."/>
            <person name="Groppi A."/>
            <person name="Hantraye F."/>
            <person name="Hennequin C."/>
            <person name="Jauniaux N."/>
            <person name="Joyet P."/>
            <person name="Kachouri R."/>
            <person name="Kerrest A."/>
            <person name="Koszul R."/>
            <person name="Lemaire M."/>
            <person name="Lesur I."/>
            <person name="Ma L."/>
            <person name="Muller H."/>
            <person name="Nicaud J.M."/>
            <person name="Nikolski M."/>
            <person name="Oztas S."/>
            <person name="Ozier-Kalogeropoulos O."/>
            <person name="Pellenz S."/>
            <person name="Potier S."/>
            <person name="Richard G.F."/>
            <person name="Straub M.L."/>
            <person name="Suleau A."/>
            <person name="Swennene D."/>
            <person name="Tekaia F."/>
            <person name="Wesolowski-Louvel M."/>
            <person name="Westhof E."/>
            <person name="Wirth B."/>
            <person name="Zeniou-Meyer M."/>
            <person name="Zivanovic I."/>
            <person name="Bolotin-Fukuhara M."/>
            <person name="Thierry A."/>
            <person name="Bouchier C."/>
            <person name="Caudron B."/>
            <person name="Scarpelli C."/>
            <person name="Gaillardin C."/>
            <person name="Weissenbach J."/>
            <person name="Wincker P."/>
            <person name="Souciet J.L."/>
        </authorList>
    </citation>
    <scope>NUCLEOTIDE SEQUENCE [LARGE SCALE GENOMIC DNA]</scope>
    <source>
        <strain evidence="8">ATCC 8585 / CBS 2359 / DSM 70799 / NBRC 1267 / NRRL Y-1140 / WM37</strain>
    </source>
</reference>
<evidence type="ECO:0000313" key="8">
    <source>
        <dbReference type="Proteomes" id="UP000000598"/>
    </source>
</evidence>
<evidence type="ECO:0000256" key="1">
    <source>
        <dbReference type="ARBA" id="ARBA00006762"/>
    </source>
</evidence>
<sequence>MVATPMSTDKELFKRLQNILPRWENPYEVFPINQHVILDADAEESTDENVQYVSNVYNPDDPEDQEESLESYLKSYTTELELIEQQNLVNLTKLAFWKASSFKVGNPIANAIDDDPTTFWQSDGLQPHRIDINFSKRVDVVQLAMYFCLVTDESYTPELFKVYAGYSPSDASLYRTFEVKNVNGWVVITFKGNRPHDNLLRCRFIQIQILSNHENGKDSHLRGIKIFGNSTASRHTVKDPNTLALDNFENSSLFTYQSIR</sequence>
<keyword evidence="5" id="KW-0131">Cell cycle</keyword>
<dbReference type="GO" id="GO:0070979">
    <property type="term" value="P:protein K11-linked ubiquitination"/>
    <property type="evidence" value="ECO:0007669"/>
    <property type="project" value="TreeGrafter"/>
</dbReference>
<dbReference type="Pfam" id="PF03256">
    <property type="entry name" value="ANAPC10"/>
    <property type="match status" value="1"/>
</dbReference>
<keyword evidence="8" id="KW-1185">Reference proteome</keyword>
<evidence type="ECO:0000256" key="2">
    <source>
        <dbReference type="ARBA" id="ARBA00022618"/>
    </source>
</evidence>
<keyword evidence="3" id="KW-0498">Mitosis</keyword>
<dbReference type="PANTHER" id="PTHR12936:SF0">
    <property type="entry name" value="ANAPHASE-PROMOTING COMPLEX SUBUNIT 10"/>
    <property type="match status" value="1"/>
</dbReference>
<dbReference type="Proteomes" id="UP000000598">
    <property type="component" value="Chromosome A"/>
</dbReference>
<evidence type="ECO:0000256" key="5">
    <source>
        <dbReference type="ARBA" id="ARBA00023306"/>
    </source>
</evidence>
<dbReference type="CDD" id="cd08366">
    <property type="entry name" value="APC10"/>
    <property type="match status" value="1"/>
</dbReference>
<dbReference type="SUPFAM" id="SSF49785">
    <property type="entry name" value="Galactose-binding domain-like"/>
    <property type="match status" value="1"/>
</dbReference>
<dbReference type="HOGENOM" id="CLU_039415_2_0_1"/>
<dbReference type="Gene3D" id="2.60.120.260">
    <property type="entry name" value="Galactose-binding domain-like"/>
    <property type="match status" value="1"/>
</dbReference>
<organism evidence="7 8">
    <name type="scientific">Kluyveromyces lactis (strain ATCC 8585 / CBS 2359 / DSM 70799 / NBRC 1267 / NRRL Y-1140 / WM37)</name>
    <name type="common">Yeast</name>
    <name type="synonym">Candida sphaerica</name>
    <dbReference type="NCBI Taxonomy" id="284590"/>
    <lineage>
        <taxon>Eukaryota</taxon>
        <taxon>Fungi</taxon>
        <taxon>Dikarya</taxon>
        <taxon>Ascomycota</taxon>
        <taxon>Saccharomycotina</taxon>
        <taxon>Saccharomycetes</taxon>
        <taxon>Saccharomycetales</taxon>
        <taxon>Saccharomycetaceae</taxon>
        <taxon>Kluyveromyces</taxon>
    </lineage>
</organism>
<comment type="similarity">
    <text evidence="1">Belongs to the APC10 family.</text>
</comment>
<keyword evidence="2" id="KW-0132">Cell division</keyword>
<dbReference type="OMA" id="WVALTFE"/>
<dbReference type="GO" id="GO:0051301">
    <property type="term" value="P:cell division"/>
    <property type="evidence" value="ECO:0007669"/>
    <property type="project" value="UniProtKB-KW"/>
</dbReference>
<dbReference type="FunCoup" id="Q6CYF3">
    <property type="interactions" value="758"/>
</dbReference>
<dbReference type="AlphaFoldDB" id="Q6CYF3"/>
<dbReference type="InParanoid" id="Q6CYF3"/>
<dbReference type="GO" id="GO:0005680">
    <property type="term" value="C:anaphase-promoting complex"/>
    <property type="evidence" value="ECO:0007669"/>
    <property type="project" value="InterPro"/>
</dbReference>
<dbReference type="KEGG" id="kla:KLLA0_A00847g"/>
<evidence type="ECO:0000313" key="7">
    <source>
        <dbReference type="EMBL" id="CAH02624.1"/>
    </source>
</evidence>
<accession>Q6CYF3</accession>
<keyword evidence="4" id="KW-0833">Ubl conjugation pathway</keyword>
<dbReference type="InterPro" id="IPR016901">
    <property type="entry name" value="APC10/Doc1"/>
</dbReference>
<dbReference type="eggNOG" id="KOG3437">
    <property type="taxonomic scope" value="Eukaryota"/>
</dbReference>